<dbReference type="SMR" id="A0A2Z2J2W0"/>
<dbReference type="Gene3D" id="2.40.260.10">
    <property type="entry name" value="Sortase"/>
    <property type="match status" value="1"/>
</dbReference>
<reference evidence="4 5" key="1">
    <citation type="submission" date="2017-05" db="EMBL/GenBank/DDBJ databases">
        <title>Complete genome sequence of Corynebacterium striatum KC-Na-1 isolated from Neophocaena asiaeorientalis in Korea.</title>
        <authorList>
            <person name="Kim J.H."/>
            <person name="Lee K."/>
        </authorList>
    </citation>
    <scope>NUCLEOTIDE SEQUENCE [LARGE SCALE GENOMIC DNA]</scope>
    <source>
        <strain evidence="4 5">KC-Na-01</strain>
    </source>
</reference>
<dbReference type="EMBL" id="CP021252">
    <property type="protein sequence ID" value="ART20747.1"/>
    <property type="molecule type" value="Genomic_DNA"/>
</dbReference>
<dbReference type="InterPro" id="IPR023365">
    <property type="entry name" value="Sortase_dom-sf"/>
</dbReference>
<dbReference type="Proteomes" id="UP000250197">
    <property type="component" value="Chromosome"/>
</dbReference>
<feature type="transmembrane region" description="Helical" evidence="3">
    <location>
        <begin position="12"/>
        <end position="31"/>
    </location>
</feature>
<evidence type="ECO:0000313" key="5">
    <source>
        <dbReference type="Proteomes" id="UP000250197"/>
    </source>
</evidence>
<dbReference type="KEGG" id="cstr:CBE89_04020"/>
<keyword evidence="1" id="KW-0378">Hydrolase</keyword>
<dbReference type="CDD" id="cd05827">
    <property type="entry name" value="Sortase_C"/>
    <property type="match status" value="1"/>
</dbReference>
<dbReference type="Pfam" id="PF04203">
    <property type="entry name" value="Sortase"/>
    <property type="match status" value="1"/>
</dbReference>
<dbReference type="RefSeq" id="WP_086890882.1">
    <property type="nucleotide sequence ID" value="NZ_CP021252.1"/>
</dbReference>
<dbReference type="SUPFAM" id="SSF63817">
    <property type="entry name" value="Sortase"/>
    <property type="match status" value="1"/>
</dbReference>
<feature type="transmembrane region" description="Helical" evidence="3">
    <location>
        <begin position="247"/>
        <end position="267"/>
    </location>
</feature>
<evidence type="ECO:0008006" key="6">
    <source>
        <dbReference type="Google" id="ProtNLM"/>
    </source>
</evidence>
<keyword evidence="3" id="KW-0812">Transmembrane</keyword>
<dbReference type="InterPro" id="IPR042002">
    <property type="entry name" value="Sortase_C"/>
</dbReference>
<dbReference type="NCBIfam" id="TIGR01076">
    <property type="entry name" value="sortase_fam"/>
    <property type="match status" value="1"/>
</dbReference>
<feature type="active site" description="Proton donor/acceptor" evidence="2">
    <location>
        <position position="151"/>
    </location>
</feature>
<evidence type="ECO:0000256" key="3">
    <source>
        <dbReference type="SAM" id="Phobius"/>
    </source>
</evidence>
<evidence type="ECO:0000313" key="4">
    <source>
        <dbReference type="EMBL" id="ART20747.1"/>
    </source>
</evidence>
<keyword evidence="3" id="KW-1133">Transmembrane helix</keyword>
<keyword evidence="3" id="KW-0472">Membrane</keyword>
<name>A0A2Z2J2W0_CORST</name>
<gene>
    <name evidence="4" type="ORF">CBE89_04020</name>
</gene>
<dbReference type="InterPro" id="IPR005754">
    <property type="entry name" value="Sortase"/>
</dbReference>
<protein>
    <recommendedName>
        <fullName evidence="6">Class C sortase</fullName>
    </recommendedName>
</protein>
<accession>A0A2Z2J2W0</accession>
<sequence>MKAQRRRNPRGVIYLILAILVFLLPVVLTQYKNWEQHQIAEEYSRSVFDLTPEKREQAFAEAQDYNAHLPEVGAPDPWVNGVDTKSPDYQHYLQVLRQVGPMARVRVPSVGIDLPVYHGTSTDVLAHGVGHLYGTALPVGGEGNHAVLTGHTGLATLTMFDNLTHIKKGDVFTVEVMGKTMAYKVDQIETVLPDQVESLRAEEGRDLVTLVTCTPYGINSHRLLVRGERTELPAELDQSYHSLWQPWMIAAIIIVLFVLLYLLWWFLAGRKRKKKEEELEES</sequence>
<evidence type="ECO:0000256" key="1">
    <source>
        <dbReference type="ARBA" id="ARBA00022801"/>
    </source>
</evidence>
<organism evidence="4 5">
    <name type="scientific">Corynebacterium striatum</name>
    <dbReference type="NCBI Taxonomy" id="43770"/>
    <lineage>
        <taxon>Bacteria</taxon>
        <taxon>Bacillati</taxon>
        <taxon>Actinomycetota</taxon>
        <taxon>Actinomycetes</taxon>
        <taxon>Mycobacteriales</taxon>
        <taxon>Corynebacteriaceae</taxon>
        <taxon>Corynebacterium</taxon>
    </lineage>
</organism>
<dbReference type="NCBIfam" id="NF033745">
    <property type="entry name" value="class_C_sortase"/>
    <property type="match status" value="1"/>
</dbReference>
<feature type="active site" description="Acyl-thioester intermediate" evidence="2">
    <location>
        <position position="213"/>
    </location>
</feature>
<dbReference type="GO" id="GO:0016787">
    <property type="term" value="F:hydrolase activity"/>
    <property type="evidence" value="ECO:0007669"/>
    <property type="project" value="UniProtKB-KW"/>
</dbReference>
<dbReference type="AlphaFoldDB" id="A0A2Z2J2W0"/>
<evidence type="ECO:0000256" key="2">
    <source>
        <dbReference type="PIRSR" id="PIRSR605754-1"/>
    </source>
</evidence>
<proteinExistence type="predicted"/>